<proteinExistence type="predicted"/>
<dbReference type="OrthoDB" id="4230923at2759"/>
<dbReference type="EMBL" id="KN825406">
    <property type="protein sequence ID" value="KIK91276.1"/>
    <property type="molecule type" value="Genomic_DNA"/>
</dbReference>
<feature type="non-terminal residue" evidence="1">
    <location>
        <position position="124"/>
    </location>
</feature>
<dbReference type="InParanoid" id="A0A0D0DSR4"/>
<evidence type="ECO:0000313" key="1">
    <source>
        <dbReference type="EMBL" id="KIK91276.1"/>
    </source>
</evidence>
<dbReference type="AlphaFoldDB" id="A0A0D0DSR4"/>
<evidence type="ECO:0000313" key="2">
    <source>
        <dbReference type="Proteomes" id="UP000054538"/>
    </source>
</evidence>
<organism evidence="1 2">
    <name type="scientific">Paxillus rubicundulus Ve08.2h10</name>
    <dbReference type="NCBI Taxonomy" id="930991"/>
    <lineage>
        <taxon>Eukaryota</taxon>
        <taxon>Fungi</taxon>
        <taxon>Dikarya</taxon>
        <taxon>Basidiomycota</taxon>
        <taxon>Agaricomycotina</taxon>
        <taxon>Agaricomycetes</taxon>
        <taxon>Agaricomycetidae</taxon>
        <taxon>Boletales</taxon>
        <taxon>Paxilineae</taxon>
        <taxon>Paxillaceae</taxon>
        <taxon>Paxillus</taxon>
    </lineage>
</organism>
<accession>A0A0D0DSR4</accession>
<evidence type="ECO:0008006" key="3">
    <source>
        <dbReference type="Google" id="ProtNLM"/>
    </source>
</evidence>
<dbReference type="STRING" id="930991.A0A0D0DSR4"/>
<protein>
    <recommendedName>
        <fullName evidence="3">CCHC-type domain-containing protein</fullName>
    </recommendedName>
</protein>
<reference evidence="1 2" key="1">
    <citation type="submission" date="2014-04" db="EMBL/GenBank/DDBJ databases">
        <authorList>
            <consortium name="DOE Joint Genome Institute"/>
            <person name="Kuo A."/>
            <person name="Kohler A."/>
            <person name="Jargeat P."/>
            <person name="Nagy L.G."/>
            <person name="Floudas D."/>
            <person name="Copeland A."/>
            <person name="Barry K.W."/>
            <person name="Cichocki N."/>
            <person name="Veneault-Fourrey C."/>
            <person name="LaButti K."/>
            <person name="Lindquist E.A."/>
            <person name="Lipzen A."/>
            <person name="Lundell T."/>
            <person name="Morin E."/>
            <person name="Murat C."/>
            <person name="Sun H."/>
            <person name="Tunlid A."/>
            <person name="Henrissat B."/>
            <person name="Grigoriev I.V."/>
            <person name="Hibbett D.S."/>
            <person name="Martin F."/>
            <person name="Nordberg H.P."/>
            <person name="Cantor M.N."/>
            <person name="Hua S.X."/>
        </authorList>
    </citation>
    <scope>NUCLEOTIDE SEQUENCE [LARGE SCALE GENOMIC DNA]</scope>
    <source>
        <strain evidence="1 2">Ve08.2h10</strain>
    </source>
</reference>
<gene>
    <name evidence="1" type="ORF">PAXRUDRAFT_124779</name>
</gene>
<dbReference type="HOGENOM" id="CLU_138299_1_0_1"/>
<reference evidence="2" key="2">
    <citation type="submission" date="2015-01" db="EMBL/GenBank/DDBJ databases">
        <title>Evolutionary Origins and Diversification of the Mycorrhizal Mutualists.</title>
        <authorList>
            <consortium name="DOE Joint Genome Institute"/>
            <consortium name="Mycorrhizal Genomics Consortium"/>
            <person name="Kohler A."/>
            <person name="Kuo A."/>
            <person name="Nagy L.G."/>
            <person name="Floudas D."/>
            <person name="Copeland A."/>
            <person name="Barry K.W."/>
            <person name="Cichocki N."/>
            <person name="Veneault-Fourrey C."/>
            <person name="LaButti K."/>
            <person name="Lindquist E.A."/>
            <person name="Lipzen A."/>
            <person name="Lundell T."/>
            <person name="Morin E."/>
            <person name="Murat C."/>
            <person name="Riley R."/>
            <person name="Ohm R."/>
            <person name="Sun H."/>
            <person name="Tunlid A."/>
            <person name="Henrissat B."/>
            <person name="Grigoriev I.V."/>
            <person name="Hibbett D.S."/>
            <person name="Martin F."/>
        </authorList>
    </citation>
    <scope>NUCLEOTIDE SEQUENCE [LARGE SCALE GENOMIC DNA]</scope>
    <source>
        <strain evidence="2">Ve08.2h10</strain>
    </source>
</reference>
<sequence>QRVAHAMFHFADPHPVNKVIRDGLYTCKDKLNPHKDRKEPTRCTHCQHWGHIAGNCNDNHDTCAICGHNHCTSDCISYKTHYCISCDTTNHSSNNRHCPTYIDKCTVLDTKHPENFMPYFPTDD</sequence>
<name>A0A0D0DSR4_9AGAM</name>
<keyword evidence="2" id="KW-1185">Reference proteome</keyword>
<dbReference type="Proteomes" id="UP000054538">
    <property type="component" value="Unassembled WGS sequence"/>
</dbReference>
<feature type="non-terminal residue" evidence="1">
    <location>
        <position position="1"/>
    </location>
</feature>